<dbReference type="GO" id="GO:0016887">
    <property type="term" value="F:ATP hydrolysis activity"/>
    <property type="evidence" value="ECO:0007669"/>
    <property type="project" value="InterPro"/>
</dbReference>
<dbReference type="RefSeq" id="WP_089086473.1">
    <property type="nucleotide sequence ID" value="NZ_LT635456.1"/>
</dbReference>
<organism evidence="9 10">
    <name type="scientific">Helicobacter pylori</name>
    <name type="common">Campylobacter pylori</name>
    <dbReference type="NCBI Taxonomy" id="210"/>
    <lineage>
        <taxon>Bacteria</taxon>
        <taxon>Pseudomonadati</taxon>
        <taxon>Campylobacterota</taxon>
        <taxon>Epsilonproteobacteria</taxon>
        <taxon>Campylobacterales</taxon>
        <taxon>Helicobacteraceae</taxon>
        <taxon>Helicobacter</taxon>
    </lineage>
</organism>
<dbReference type="InterPro" id="IPR019489">
    <property type="entry name" value="Clp_ATPase_C"/>
</dbReference>
<dbReference type="PROSITE" id="PS00870">
    <property type="entry name" value="CLPAB_1"/>
    <property type="match status" value="1"/>
</dbReference>
<dbReference type="CDD" id="cd19499">
    <property type="entry name" value="RecA-like_ClpB_Hsp104-like"/>
    <property type="match status" value="1"/>
</dbReference>
<dbReference type="PROSITE" id="PS51903">
    <property type="entry name" value="CLP_R"/>
    <property type="match status" value="1"/>
</dbReference>
<dbReference type="PANTHER" id="PTHR11638:SF111">
    <property type="entry name" value="ATP-DEPENDENT CLP PROTEASE ATP-BINDING SUBUNIT CLPA"/>
    <property type="match status" value="1"/>
</dbReference>
<dbReference type="InterPro" id="IPR004176">
    <property type="entry name" value="Clp_R_N"/>
</dbReference>
<evidence type="ECO:0000259" key="8">
    <source>
        <dbReference type="PROSITE" id="PS51903"/>
    </source>
</evidence>
<dbReference type="InterPro" id="IPR027417">
    <property type="entry name" value="P-loop_NTPase"/>
</dbReference>
<keyword evidence="9" id="KW-0645">Protease</keyword>
<dbReference type="GO" id="GO:0008233">
    <property type="term" value="F:peptidase activity"/>
    <property type="evidence" value="ECO:0007669"/>
    <property type="project" value="UniProtKB-KW"/>
</dbReference>
<name>A0A238GTA7_HELPX</name>
<keyword evidence="4 7" id="KW-0067">ATP-binding</keyword>
<dbReference type="InterPro" id="IPR041546">
    <property type="entry name" value="ClpA/ClpB_AAA_lid"/>
</dbReference>
<dbReference type="GO" id="GO:0005737">
    <property type="term" value="C:cytoplasm"/>
    <property type="evidence" value="ECO:0007669"/>
    <property type="project" value="TreeGrafter"/>
</dbReference>
<feature type="domain" description="Clp R" evidence="8">
    <location>
        <begin position="1"/>
        <end position="141"/>
    </location>
</feature>
<dbReference type="Gene3D" id="1.10.8.60">
    <property type="match status" value="2"/>
</dbReference>
<dbReference type="EMBL" id="LT837687">
    <property type="protein sequence ID" value="SMA52040.1"/>
    <property type="molecule type" value="Genomic_DNA"/>
</dbReference>
<dbReference type="InterPro" id="IPR028299">
    <property type="entry name" value="ClpA/B_CS2"/>
</dbReference>
<dbReference type="Proteomes" id="UP000198366">
    <property type="component" value="Chromosome I"/>
</dbReference>
<dbReference type="SUPFAM" id="SSF52540">
    <property type="entry name" value="P-loop containing nucleoside triphosphate hydrolases"/>
    <property type="match status" value="2"/>
</dbReference>
<evidence type="ECO:0000256" key="6">
    <source>
        <dbReference type="PROSITE-ProRule" id="PRU01251"/>
    </source>
</evidence>
<dbReference type="Pfam" id="PF00004">
    <property type="entry name" value="AAA"/>
    <property type="match status" value="1"/>
</dbReference>
<dbReference type="SMART" id="SM00382">
    <property type="entry name" value="AAA"/>
    <property type="match status" value="2"/>
</dbReference>
<evidence type="ECO:0000313" key="10">
    <source>
        <dbReference type="Proteomes" id="UP000198366"/>
    </source>
</evidence>
<dbReference type="Gene3D" id="3.40.50.300">
    <property type="entry name" value="P-loop containing nucleotide triphosphate hydrolases"/>
    <property type="match status" value="2"/>
</dbReference>
<sequence>MDKFNKDLNEVLSHALDLALDFNHVLCTTEHVLLAILEHGIGIRIFNTLEEDNYHKMEQILKDYLQQYIPLKNDPTKIPDRSPVLARVFKKMYASYLDSVGVEELLIFILEYDDCYASKLLDSFGITRSYFKSALLDFDNPNDINDNDINNEEAPKSTPLKKYTKNLSALAQNNALDPVIGREEEILRVIEILGRRKKNNPLLIGEAGVGKTSIAEALALKIAQKEVPEFLQEYEVYSLDLALMVAGAKYRGDFEKRLKKTLKEIQQNGRIILFIDEIHTLLGAGSSNAGSLDAANMLKPVLTDGSLKCLGATTFEEYRSVFEKDKAFNRRFSIVNVEEPSKEACYLILKNIAPLYEEHHQVRYNESVFKACVDLTSYYMHDKFLPDKAIELLDEVGSRKKINPKKGKKISVDDVQETLALKLKIPKMRLSSDKKALLRNLEKSLKNKIFAQTEAINLVSNAIKIQYCGLSSKNKPVGSFLFVGPSGVGKTELAKELALNLNLHFERFDMSEYKEAHSVAKLIGSPSGYVGFEQGGLLVNAIKKHPHCLLLLDEIEKAHPNVYDLLLQVMDNATLSDNLGNQASFKHVILIMTSNVGSKDKDTLGFFSAKNAKYDKAVKELLTPELRSRIDAIVPFNALSLEDFERIVSVELDKLKALALEQGVILKFHKEVVKCIAQKSYQTTLGAREIKKIIHHEIKTQLSDILLLQSLKKPCKIACLLEKNQLVLKEIKRAQKVKENDF</sequence>
<evidence type="ECO:0000313" key="9">
    <source>
        <dbReference type="EMBL" id="SMA52040.1"/>
    </source>
</evidence>
<evidence type="ECO:0000256" key="4">
    <source>
        <dbReference type="ARBA" id="ARBA00022840"/>
    </source>
</evidence>
<dbReference type="PRINTS" id="PR00300">
    <property type="entry name" value="CLPPROTEASEA"/>
</dbReference>
<protein>
    <recommendedName>
        <fullName evidence="1">Chaperone protein ClpB</fullName>
    </recommendedName>
</protein>
<evidence type="ECO:0000256" key="1">
    <source>
        <dbReference type="ARBA" id="ARBA00017574"/>
    </source>
</evidence>
<dbReference type="InterPro" id="IPR001270">
    <property type="entry name" value="ClpA/B"/>
</dbReference>
<evidence type="ECO:0000256" key="7">
    <source>
        <dbReference type="RuleBase" id="RU004432"/>
    </source>
</evidence>
<evidence type="ECO:0000256" key="2">
    <source>
        <dbReference type="ARBA" id="ARBA00022737"/>
    </source>
</evidence>
<accession>A0A238GTA7</accession>
<dbReference type="InterPro" id="IPR036628">
    <property type="entry name" value="Clp_N_dom_sf"/>
</dbReference>
<dbReference type="InterPro" id="IPR018368">
    <property type="entry name" value="ClpA/B_CS1"/>
</dbReference>
<evidence type="ECO:0000256" key="5">
    <source>
        <dbReference type="ARBA" id="ARBA00023186"/>
    </source>
</evidence>
<dbReference type="GO" id="GO:0005524">
    <property type="term" value="F:ATP binding"/>
    <property type="evidence" value="ECO:0007669"/>
    <property type="project" value="UniProtKB-KW"/>
</dbReference>
<dbReference type="Gene3D" id="1.10.1780.10">
    <property type="entry name" value="Clp, N-terminal domain"/>
    <property type="match status" value="1"/>
</dbReference>
<dbReference type="Pfam" id="PF10431">
    <property type="entry name" value="ClpB_D2-small"/>
    <property type="match status" value="1"/>
</dbReference>
<dbReference type="GO" id="GO:0034605">
    <property type="term" value="P:cellular response to heat"/>
    <property type="evidence" value="ECO:0007669"/>
    <property type="project" value="TreeGrafter"/>
</dbReference>
<dbReference type="GO" id="GO:0006508">
    <property type="term" value="P:proteolysis"/>
    <property type="evidence" value="ECO:0007669"/>
    <property type="project" value="UniProtKB-KW"/>
</dbReference>
<dbReference type="PROSITE" id="PS00871">
    <property type="entry name" value="CLPAB_2"/>
    <property type="match status" value="1"/>
</dbReference>
<keyword evidence="5 7" id="KW-0143">Chaperone</keyword>
<dbReference type="SMART" id="SM01086">
    <property type="entry name" value="ClpB_D2-small"/>
    <property type="match status" value="1"/>
</dbReference>
<dbReference type="InterPro" id="IPR003959">
    <property type="entry name" value="ATPase_AAA_core"/>
</dbReference>
<dbReference type="Pfam" id="PF17871">
    <property type="entry name" value="AAA_lid_9"/>
    <property type="match status" value="1"/>
</dbReference>
<comment type="similarity">
    <text evidence="7">Belongs to the ClpA/ClpB family.</text>
</comment>
<dbReference type="Pfam" id="PF02861">
    <property type="entry name" value="Clp_N"/>
    <property type="match status" value="1"/>
</dbReference>
<keyword evidence="9" id="KW-0378">Hydrolase</keyword>
<dbReference type="Pfam" id="PF07724">
    <property type="entry name" value="AAA_2"/>
    <property type="match status" value="1"/>
</dbReference>
<evidence type="ECO:0000256" key="3">
    <source>
        <dbReference type="ARBA" id="ARBA00022741"/>
    </source>
</evidence>
<dbReference type="AlphaFoldDB" id="A0A238GTA7"/>
<keyword evidence="2 6" id="KW-0677">Repeat</keyword>
<keyword evidence="3 7" id="KW-0547">Nucleotide-binding</keyword>
<dbReference type="InterPro" id="IPR050130">
    <property type="entry name" value="ClpA_ClpB"/>
</dbReference>
<dbReference type="SUPFAM" id="SSF81923">
    <property type="entry name" value="Double Clp-N motif"/>
    <property type="match status" value="1"/>
</dbReference>
<gene>
    <name evidence="9" type="primary">clpA</name>
    <name evidence="9" type="ORF">BCM300_00039</name>
</gene>
<proteinExistence type="inferred from homology"/>
<reference evidence="9 10" key="1">
    <citation type="submission" date="2016-12" db="EMBL/GenBank/DDBJ databases">
        <authorList>
            <person name="Song W.-J."/>
            <person name="Kurnit D.M."/>
        </authorList>
    </citation>
    <scope>NUCLEOTIDE SEQUENCE [LARGE SCALE GENOMIC DNA]</scope>
    <source>
        <strain evidence="9">BCM-300</strain>
    </source>
</reference>
<dbReference type="CDD" id="cd00009">
    <property type="entry name" value="AAA"/>
    <property type="match status" value="1"/>
</dbReference>
<dbReference type="PANTHER" id="PTHR11638">
    <property type="entry name" value="ATP-DEPENDENT CLP PROTEASE"/>
    <property type="match status" value="1"/>
</dbReference>
<dbReference type="InterPro" id="IPR003593">
    <property type="entry name" value="AAA+_ATPase"/>
</dbReference>